<reference evidence="7 8" key="1">
    <citation type="submission" date="2018-11" db="EMBL/GenBank/DDBJ databases">
        <title>Genomic Encyclopedia of Type Strains, Phase IV (KMG-IV): sequencing the most valuable type-strain genomes for metagenomic binning, comparative biology and taxonomic classification.</title>
        <authorList>
            <person name="Goeker M."/>
        </authorList>
    </citation>
    <scope>NUCLEOTIDE SEQUENCE [LARGE SCALE GENOMIC DNA]</scope>
    <source>
        <strain evidence="7 8">DSM 100275</strain>
    </source>
</reference>
<dbReference type="Gene3D" id="3.40.50.150">
    <property type="entry name" value="Vaccinia Virus protein VP39"/>
    <property type="match status" value="1"/>
</dbReference>
<feature type="binding site" evidence="6">
    <location>
        <begin position="135"/>
        <end position="136"/>
    </location>
    <ligand>
        <name>S-adenosyl-L-methionine</name>
        <dbReference type="ChEBI" id="CHEBI:59789"/>
    </ligand>
</feature>
<keyword evidence="1 6" id="KW-0963">Cytoplasm</keyword>
<comment type="caution">
    <text evidence="7">The sequence shown here is derived from an EMBL/GenBank/DDBJ whole genome shotgun (WGS) entry which is preliminary data.</text>
</comment>
<comment type="catalytic activity">
    <reaction evidence="6">
        <text>guanosine(527) in 16S rRNA + S-adenosyl-L-methionine = N(7)-methylguanosine(527) in 16S rRNA + S-adenosyl-L-homocysteine</text>
        <dbReference type="Rhea" id="RHEA:42732"/>
        <dbReference type="Rhea" id="RHEA-COMP:10209"/>
        <dbReference type="Rhea" id="RHEA-COMP:10210"/>
        <dbReference type="ChEBI" id="CHEBI:57856"/>
        <dbReference type="ChEBI" id="CHEBI:59789"/>
        <dbReference type="ChEBI" id="CHEBI:74269"/>
        <dbReference type="ChEBI" id="CHEBI:74480"/>
        <dbReference type="EC" id="2.1.1.170"/>
    </reaction>
</comment>
<dbReference type="RefSeq" id="WP_123399424.1">
    <property type="nucleotide sequence ID" value="NZ_RJVI01000001.1"/>
</dbReference>
<accession>A0A3N1Y6G3</accession>
<keyword evidence="2 6" id="KW-0698">rRNA processing</keyword>
<dbReference type="GO" id="GO:0005829">
    <property type="term" value="C:cytosol"/>
    <property type="evidence" value="ECO:0007669"/>
    <property type="project" value="TreeGrafter"/>
</dbReference>
<dbReference type="Proteomes" id="UP000276634">
    <property type="component" value="Unassembled WGS sequence"/>
</dbReference>
<dbReference type="GO" id="GO:0070043">
    <property type="term" value="F:rRNA (guanine-N7-)-methyltransferase activity"/>
    <property type="evidence" value="ECO:0007669"/>
    <property type="project" value="UniProtKB-UniRule"/>
</dbReference>
<dbReference type="NCBIfam" id="TIGR00138">
    <property type="entry name" value="rsmG_gidB"/>
    <property type="match status" value="1"/>
</dbReference>
<evidence type="ECO:0000256" key="3">
    <source>
        <dbReference type="ARBA" id="ARBA00022603"/>
    </source>
</evidence>
<dbReference type="PANTHER" id="PTHR31760">
    <property type="entry name" value="S-ADENOSYL-L-METHIONINE-DEPENDENT METHYLTRANSFERASES SUPERFAMILY PROTEIN"/>
    <property type="match status" value="1"/>
</dbReference>
<comment type="similarity">
    <text evidence="6">Belongs to the methyltransferase superfamily. RNA methyltransferase RsmG family.</text>
</comment>
<dbReference type="InterPro" id="IPR029063">
    <property type="entry name" value="SAM-dependent_MTases_sf"/>
</dbReference>
<dbReference type="PIRSF" id="PIRSF003078">
    <property type="entry name" value="GidB"/>
    <property type="match status" value="1"/>
</dbReference>
<dbReference type="EC" id="2.1.1.170" evidence="6"/>
<dbReference type="HAMAP" id="MF_00074">
    <property type="entry name" value="16SrRNA_methyltr_G"/>
    <property type="match status" value="1"/>
</dbReference>
<gene>
    <name evidence="6" type="primary">rsmG</name>
    <name evidence="7" type="ORF">EDC57_0236</name>
</gene>
<keyword evidence="8" id="KW-1185">Reference proteome</keyword>
<dbReference type="CDD" id="cd02440">
    <property type="entry name" value="AdoMet_MTases"/>
    <property type="match status" value="1"/>
</dbReference>
<keyword evidence="4 6" id="KW-0808">Transferase</keyword>
<comment type="subcellular location">
    <subcellularLocation>
        <location evidence="6">Cytoplasm</location>
    </subcellularLocation>
</comment>
<dbReference type="Pfam" id="PF02527">
    <property type="entry name" value="GidB"/>
    <property type="match status" value="1"/>
</dbReference>
<evidence type="ECO:0000313" key="7">
    <source>
        <dbReference type="EMBL" id="ROR34340.1"/>
    </source>
</evidence>
<organism evidence="7 8">
    <name type="scientific">Inmirania thermothiophila</name>
    <dbReference type="NCBI Taxonomy" id="1750597"/>
    <lineage>
        <taxon>Bacteria</taxon>
        <taxon>Pseudomonadati</taxon>
        <taxon>Pseudomonadota</taxon>
        <taxon>Gammaproteobacteria</taxon>
        <taxon>Chromatiales</taxon>
        <taxon>Ectothiorhodospiraceae</taxon>
        <taxon>Inmirania</taxon>
    </lineage>
</organism>
<evidence type="ECO:0000256" key="1">
    <source>
        <dbReference type="ARBA" id="ARBA00022490"/>
    </source>
</evidence>
<comment type="function">
    <text evidence="6">Specifically methylates the N7 position of guanine in position 527 of 16S rRNA.</text>
</comment>
<keyword evidence="5 6" id="KW-0949">S-adenosyl-L-methionine</keyword>
<evidence type="ECO:0000256" key="4">
    <source>
        <dbReference type="ARBA" id="ARBA00022679"/>
    </source>
</evidence>
<dbReference type="AlphaFoldDB" id="A0A3N1Y6G3"/>
<feature type="binding site" evidence="6">
    <location>
        <position position="150"/>
    </location>
    <ligand>
        <name>S-adenosyl-L-methionine</name>
        <dbReference type="ChEBI" id="CHEBI:59789"/>
    </ligand>
</feature>
<feature type="binding site" evidence="6">
    <location>
        <begin position="107"/>
        <end position="109"/>
    </location>
    <ligand>
        <name>S-adenosyl-L-methionine</name>
        <dbReference type="ChEBI" id="CHEBI:59789"/>
    </ligand>
</feature>
<dbReference type="InterPro" id="IPR003682">
    <property type="entry name" value="rRNA_ssu_MeTfrase_G"/>
</dbReference>
<evidence type="ECO:0000256" key="6">
    <source>
        <dbReference type="HAMAP-Rule" id="MF_00074"/>
    </source>
</evidence>
<sequence length="216" mass="22668">MPSAPEPWRGAARARLDEGLAALGLALPAPAREGLLDYLALLARWNRAYSLTAVRDPVEMVTRHLLDCLAALPHLPPGALCDLGSGAGLPGIPIALAEPHRPVTLLEASAKKARFLRHAVLALAPDRVAVACARAERWRPPRPFAVVAARAVGELAALARLAGPLLEAGGVLAALKGRHPAEELAALPAPWRVRAVHALAVPGLAAARHLVLLERP</sequence>
<dbReference type="OrthoDB" id="9808773at2"/>
<evidence type="ECO:0000313" key="8">
    <source>
        <dbReference type="Proteomes" id="UP000276634"/>
    </source>
</evidence>
<evidence type="ECO:0000256" key="2">
    <source>
        <dbReference type="ARBA" id="ARBA00022552"/>
    </source>
</evidence>
<protein>
    <recommendedName>
        <fullName evidence="6">Ribosomal RNA small subunit methyltransferase G</fullName>
        <ecNumber evidence="6">2.1.1.170</ecNumber>
    </recommendedName>
    <alternativeName>
        <fullName evidence="6">16S rRNA 7-methylguanosine methyltransferase</fullName>
        <shortName evidence="6">16S rRNA m7G methyltransferase</shortName>
    </alternativeName>
</protein>
<dbReference type="SUPFAM" id="SSF53335">
    <property type="entry name" value="S-adenosyl-L-methionine-dependent methyltransferases"/>
    <property type="match status" value="1"/>
</dbReference>
<dbReference type="EMBL" id="RJVI01000001">
    <property type="protein sequence ID" value="ROR34340.1"/>
    <property type="molecule type" value="Genomic_DNA"/>
</dbReference>
<dbReference type="PANTHER" id="PTHR31760:SF0">
    <property type="entry name" value="S-ADENOSYL-L-METHIONINE-DEPENDENT METHYLTRANSFERASES SUPERFAMILY PROTEIN"/>
    <property type="match status" value="1"/>
</dbReference>
<evidence type="ECO:0000256" key="5">
    <source>
        <dbReference type="ARBA" id="ARBA00022691"/>
    </source>
</evidence>
<proteinExistence type="inferred from homology"/>
<feature type="binding site" evidence="6">
    <location>
        <position position="84"/>
    </location>
    <ligand>
        <name>S-adenosyl-L-methionine</name>
        <dbReference type="ChEBI" id="CHEBI:59789"/>
    </ligand>
</feature>
<name>A0A3N1Y6G3_9GAMM</name>
<feature type="binding site" evidence="6">
    <location>
        <position position="89"/>
    </location>
    <ligand>
        <name>S-adenosyl-L-methionine</name>
        <dbReference type="ChEBI" id="CHEBI:59789"/>
    </ligand>
</feature>
<keyword evidence="3 6" id="KW-0489">Methyltransferase</keyword>